<evidence type="ECO:0008006" key="4">
    <source>
        <dbReference type="Google" id="ProtNLM"/>
    </source>
</evidence>
<protein>
    <recommendedName>
        <fullName evidence="4">Protein kinase domain-containing protein</fullName>
    </recommendedName>
</protein>
<accession>A0A9W4IR06</accession>
<organism evidence="2 3">
    <name type="scientific">Penicillium salamii</name>
    <dbReference type="NCBI Taxonomy" id="1612424"/>
    <lineage>
        <taxon>Eukaryota</taxon>
        <taxon>Fungi</taxon>
        <taxon>Dikarya</taxon>
        <taxon>Ascomycota</taxon>
        <taxon>Pezizomycotina</taxon>
        <taxon>Eurotiomycetes</taxon>
        <taxon>Eurotiomycetidae</taxon>
        <taxon>Eurotiales</taxon>
        <taxon>Aspergillaceae</taxon>
        <taxon>Penicillium</taxon>
    </lineage>
</organism>
<feature type="compositionally biased region" description="Low complexity" evidence="1">
    <location>
        <begin position="766"/>
        <end position="776"/>
    </location>
</feature>
<evidence type="ECO:0000313" key="3">
    <source>
        <dbReference type="Proteomes" id="UP001152592"/>
    </source>
</evidence>
<evidence type="ECO:0000313" key="2">
    <source>
        <dbReference type="EMBL" id="CAG8345601.1"/>
    </source>
</evidence>
<feature type="compositionally biased region" description="Low complexity" evidence="1">
    <location>
        <begin position="495"/>
        <end position="504"/>
    </location>
</feature>
<gene>
    <name evidence="2" type="ORF">PSALAMII_LOCUS2915</name>
</gene>
<name>A0A9W4IR06_9EURO</name>
<comment type="caution">
    <text evidence="2">The sequence shown here is derived from an EMBL/GenBank/DDBJ whole genome shotgun (WGS) entry which is preliminary data.</text>
</comment>
<feature type="compositionally biased region" description="Basic residues" evidence="1">
    <location>
        <begin position="242"/>
        <end position="252"/>
    </location>
</feature>
<evidence type="ECO:0000256" key="1">
    <source>
        <dbReference type="SAM" id="MobiDB-lite"/>
    </source>
</evidence>
<feature type="region of interest" description="Disordered" evidence="1">
    <location>
        <begin position="214"/>
        <end position="269"/>
    </location>
</feature>
<feature type="region of interest" description="Disordered" evidence="1">
    <location>
        <begin position="1"/>
        <end position="71"/>
    </location>
</feature>
<dbReference type="InterPro" id="IPR011009">
    <property type="entry name" value="Kinase-like_dom_sf"/>
</dbReference>
<feature type="compositionally biased region" description="Basic residues" evidence="1">
    <location>
        <begin position="505"/>
        <end position="515"/>
    </location>
</feature>
<dbReference type="EMBL" id="CAJVPD010000117">
    <property type="protein sequence ID" value="CAG8345601.1"/>
    <property type="molecule type" value="Genomic_DNA"/>
</dbReference>
<proteinExistence type="predicted"/>
<feature type="compositionally biased region" description="Basic and acidic residues" evidence="1">
    <location>
        <begin position="525"/>
        <end position="537"/>
    </location>
</feature>
<reference evidence="2" key="1">
    <citation type="submission" date="2021-07" db="EMBL/GenBank/DDBJ databases">
        <authorList>
            <person name="Branca A.L. A."/>
        </authorList>
    </citation>
    <scope>NUCLEOTIDE SEQUENCE</scope>
</reference>
<feature type="compositionally biased region" description="Polar residues" evidence="1">
    <location>
        <begin position="214"/>
        <end position="241"/>
    </location>
</feature>
<dbReference type="Proteomes" id="UP001152592">
    <property type="component" value="Unassembled WGS sequence"/>
</dbReference>
<dbReference type="OrthoDB" id="2269373at2759"/>
<feature type="region of interest" description="Disordered" evidence="1">
    <location>
        <begin position="446"/>
        <end position="537"/>
    </location>
</feature>
<feature type="region of interest" description="Disordered" evidence="1">
    <location>
        <begin position="757"/>
        <end position="777"/>
    </location>
</feature>
<dbReference type="SUPFAM" id="SSF56112">
    <property type="entry name" value="Protein kinase-like (PK-like)"/>
    <property type="match status" value="1"/>
</dbReference>
<dbReference type="AlphaFoldDB" id="A0A9W4IR06"/>
<sequence length="793" mass="91567">MEETIAELRRQLEEERQAREEAQRREGEERKAREEERKAREEERKAREEERKARDEERKAREEAERLQGEAERRLEPNTLFRLLDHCHNSLSQAIRVETDATLTTQGDATDPVNRLYPKHIVPWLDFPQLQEKIWRKFDSTDAFTSRPLFPSDTQIDYVLTNVQNRPIYSEASLRNFERDTVDNFVEKVMEALRDDEPLRNEFGIQGRVTFYDRTNPSETSLENSLEQMNLQDTRTPQRPANTKHGRGRGRGRGAAQRQKRDGTTRRRNRRADQFCVHLVADERQKPVYAVEFKAPHKVTIPELVAGLHQMDLARDVIDQEGETFEFYATYLVAAVVTQIFSYMIDSGVQYGYICTGEAFVFLHIPKDDPTVVQYFLCIPNQDVQADDDWRLHRTAIGQVLAFTLQALAAEDPSQEWHDAAHDRLKTWEVEYQDVLRKIPETLRKDPRASNYRPSHWKLEPKIHNTRSRSRCQPGMSTPKHSSTEGSGSDEESHSPSIAAAARSRSSRGRGSNRKSTKESGSTRAGRDNKQASRKDGQSTRPYCIIACIRGMINRDPLDKECPNWKLHGGQRHSMGPQEFTHRLHCQLARNRNHGFEQVHVCGRTGYLVRATLLSHGYTVVIKATTVEKQHRLQAEANNYSHLRSLQGHQIPVCLGSFQPRVAYWYHGELMAEMMVLSWSGTRLQYIINDENSSFFNQERKKALTVLRSHGVAHNDSEWRNMLWDDLGGQLIVIDLEDVKWLKRRRVLESTSGNTWRGHRVGGGKSSKTSRLSRLLPAYDDRQTTDHSVSQLG</sequence>